<gene>
    <name evidence="2" type="ORF">QBC38DRAFT_275911</name>
</gene>
<feature type="region of interest" description="Disordered" evidence="1">
    <location>
        <begin position="378"/>
        <end position="430"/>
    </location>
</feature>
<reference evidence="2" key="1">
    <citation type="journal article" date="2023" name="Mol. Phylogenet. Evol.">
        <title>Genome-scale phylogeny and comparative genomics of the fungal order Sordariales.</title>
        <authorList>
            <person name="Hensen N."/>
            <person name="Bonometti L."/>
            <person name="Westerberg I."/>
            <person name="Brannstrom I.O."/>
            <person name="Guillou S."/>
            <person name="Cros-Aarteil S."/>
            <person name="Calhoun S."/>
            <person name="Haridas S."/>
            <person name="Kuo A."/>
            <person name="Mondo S."/>
            <person name="Pangilinan J."/>
            <person name="Riley R."/>
            <person name="LaButti K."/>
            <person name="Andreopoulos B."/>
            <person name="Lipzen A."/>
            <person name="Chen C."/>
            <person name="Yan M."/>
            <person name="Daum C."/>
            <person name="Ng V."/>
            <person name="Clum A."/>
            <person name="Steindorff A."/>
            <person name="Ohm R.A."/>
            <person name="Martin F."/>
            <person name="Silar P."/>
            <person name="Natvig D.O."/>
            <person name="Lalanne C."/>
            <person name="Gautier V."/>
            <person name="Ament-Velasquez S.L."/>
            <person name="Kruys A."/>
            <person name="Hutchinson M.I."/>
            <person name="Powell A.J."/>
            <person name="Barry K."/>
            <person name="Miller A.N."/>
            <person name="Grigoriev I.V."/>
            <person name="Debuchy R."/>
            <person name="Gladieux P."/>
            <person name="Hiltunen Thoren M."/>
            <person name="Johannesson H."/>
        </authorList>
    </citation>
    <scope>NUCLEOTIDE SEQUENCE</scope>
    <source>
        <strain evidence="2">CBS 990.96</strain>
    </source>
</reference>
<dbReference type="EMBL" id="MU865295">
    <property type="protein sequence ID" value="KAK4230961.1"/>
    <property type="molecule type" value="Genomic_DNA"/>
</dbReference>
<feature type="compositionally biased region" description="Acidic residues" evidence="1">
    <location>
        <begin position="738"/>
        <end position="771"/>
    </location>
</feature>
<dbReference type="AlphaFoldDB" id="A0AAN7BWH5"/>
<evidence type="ECO:0000256" key="1">
    <source>
        <dbReference type="SAM" id="MobiDB-lite"/>
    </source>
</evidence>
<evidence type="ECO:0008006" key="4">
    <source>
        <dbReference type="Google" id="ProtNLM"/>
    </source>
</evidence>
<feature type="region of interest" description="Disordered" evidence="1">
    <location>
        <begin position="731"/>
        <end position="786"/>
    </location>
</feature>
<proteinExistence type="predicted"/>
<reference evidence="2" key="2">
    <citation type="submission" date="2023-05" db="EMBL/GenBank/DDBJ databases">
        <authorList>
            <consortium name="Lawrence Berkeley National Laboratory"/>
            <person name="Steindorff A."/>
            <person name="Hensen N."/>
            <person name="Bonometti L."/>
            <person name="Westerberg I."/>
            <person name="Brannstrom I.O."/>
            <person name="Guillou S."/>
            <person name="Cros-Aarteil S."/>
            <person name="Calhoun S."/>
            <person name="Haridas S."/>
            <person name="Kuo A."/>
            <person name="Mondo S."/>
            <person name="Pangilinan J."/>
            <person name="Riley R."/>
            <person name="Labutti K."/>
            <person name="Andreopoulos B."/>
            <person name="Lipzen A."/>
            <person name="Chen C."/>
            <person name="Yanf M."/>
            <person name="Daum C."/>
            <person name="Ng V."/>
            <person name="Clum A."/>
            <person name="Ohm R."/>
            <person name="Martin F."/>
            <person name="Silar P."/>
            <person name="Natvig D."/>
            <person name="Lalanne C."/>
            <person name="Gautier V."/>
            <person name="Ament-Velasquez S.L."/>
            <person name="Kruys A."/>
            <person name="Hutchinson M.I."/>
            <person name="Powell A.J."/>
            <person name="Barry K."/>
            <person name="Miller A.N."/>
            <person name="Grigoriev I.V."/>
            <person name="Debuchy R."/>
            <person name="Gladieux P."/>
            <person name="Thoren M.H."/>
            <person name="Johannesson H."/>
        </authorList>
    </citation>
    <scope>NUCLEOTIDE SEQUENCE</scope>
    <source>
        <strain evidence="2">CBS 990.96</strain>
    </source>
</reference>
<keyword evidence="3" id="KW-1185">Reference proteome</keyword>
<protein>
    <recommendedName>
        <fullName evidence="4">F-box domain-containing protein</fullName>
    </recommendedName>
</protein>
<feature type="compositionally biased region" description="Low complexity" evidence="1">
    <location>
        <begin position="381"/>
        <end position="407"/>
    </location>
</feature>
<feature type="compositionally biased region" description="Acidic residues" evidence="1">
    <location>
        <begin position="411"/>
        <end position="424"/>
    </location>
</feature>
<sequence length="845" mass="92613">MDTPTYAATRLAQGTVDDIISLLVRERNLQIQNSPRKRPLTLLELPIDILRLIFKEITHTNDLTALALTNSTLYCIAIPIIYSRFDIVWPDGRLSNDSTSNVDALTYGLDTLCDACTFATSASRSEETKLITDFCKYTRKFSIGNGPSEWVNDYIITKDAGKMLGTLASVAIKSMINLETFVWDMPTGVVSKVFGSLGSLARRSDSECKLRTVSVRWHDITGLPNAPFPASQNATVPQGSRVTTVGLMIPSNAQHPPPPPPVSYRDYKSEYPTFTALPPLESLTVLDIDVVGYLDEMAVLIERSVGILQELKVGIAAKAVGKDFAQAWDGPDLKQTDHAARWPGASIIGERRLGGVLGILVSKIYDIKQNRALNKEKLGLSAESSSSSSQPTTAPTNPSSSAESETSVVIEDSDPTDDAEELPTETEAPADKLLNGKLKLKILALERVGLSLHVCMHAFDMTSITQLTLLDCAGHENLWKMLRKKFKPTILTSGASPVASSGDSLVEYHLSLKYIHTDATTLYLIKFIKETLAPNTLEVLFLQDRKKTAAPPPVPLAELFKGAIKKHASSLRKLLIDSSAKPTQQGSVTIAADNTRWRHWTLSEEVVLFITSGRMRQLRELSVALAYKDWHPFLQRLPNVSQLRSFHLHHMLDYLGGAFEPKEMASQVMDIVTLRPDIKLCYLGMGNKCYELMEVQEIVPPRPSNNPLTNGISIFGQTPLVNGVYSSNTGIFNSNQQDDVDEEADDTSVEDGEAGGDEEEGANEEEDDDDMPATANGTNGISGPGLVPSLSTVAAMNGTAVNTDDSDDEYDGWVEPVIGGVKLKMREILFYDDKVSIFKARHGRL</sequence>
<organism evidence="2 3">
    <name type="scientific">Podospora fimiseda</name>
    <dbReference type="NCBI Taxonomy" id="252190"/>
    <lineage>
        <taxon>Eukaryota</taxon>
        <taxon>Fungi</taxon>
        <taxon>Dikarya</taxon>
        <taxon>Ascomycota</taxon>
        <taxon>Pezizomycotina</taxon>
        <taxon>Sordariomycetes</taxon>
        <taxon>Sordariomycetidae</taxon>
        <taxon>Sordariales</taxon>
        <taxon>Podosporaceae</taxon>
        <taxon>Podospora</taxon>
    </lineage>
</organism>
<accession>A0AAN7BWH5</accession>
<name>A0AAN7BWH5_9PEZI</name>
<dbReference type="Proteomes" id="UP001301958">
    <property type="component" value="Unassembled WGS sequence"/>
</dbReference>
<evidence type="ECO:0000313" key="2">
    <source>
        <dbReference type="EMBL" id="KAK4230961.1"/>
    </source>
</evidence>
<evidence type="ECO:0000313" key="3">
    <source>
        <dbReference type="Proteomes" id="UP001301958"/>
    </source>
</evidence>
<comment type="caution">
    <text evidence="2">The sequence shown here is derived from an EMBL/GenBank/DDBJ whole genome shotgun (WGS) entry which is preliminary data.</text>
</comment>